<feature type="transmembrane region" description="Helical" evidence="1">
    <location>
        <begin position="377"/>
        <end position="401"/>
    </location>
</feature>
<keyword evidence="1" id="KW-1133">Transmembrane helix</keyword>
<evidence type="ECO:0000256" key="1">
    <source>
        <dbReference type="SAM" id="Phobius"/>
    </source>
</evidence>
<dbReference type="GO" id="GO:0016757">
    <property type="term" value="F:glycosyltransferase activity"/>
    <property type="evidence" value="ECO:0007669"/>
    <property type="project" value="UniProtKB-KW"/>
</dbReference>
<dbReference type="RefSeq" id="WP_378034968.1">
    <property type="nucleotide sequence ID" value="NZ_JBHSIV010000004.1"/>
</dbReference>
<keyword evidence="3" id="KW-0328">Glycosyltransferase</keyword>
<reference evidence="4" key="1">
    <citation type="journal article" date="2019" name="Int. J. Syst. Evol. Microbiol.">
        <title>The Global Catalogue of Microorganisms (GCM) 10K type strain sequencing project: providing services to taxonomists for standard genome sequencing and annotation.</title>
        <authorList>
            <consortium name="The Broad Institute Genomics Platform"/>
            <consortium name="The Broad Institute Genome Sequencing Center for Infectious Disease"/>
            <person name="Wu L."/>
            <person name="Ma J."/>
        </authorList>
    </citation>
    <scope>NUCLEOTIDE SEQUENCE [LARGE SCALE GENOMIC DNA]</scope>
    <source>
        <strain evidence="4">CGMCC 4.7093</strain>
    </source>
</reference>
<keyword evidence="1" id="KW-0472">Membrane</keyword>
<dbReference type="InterPro" id="IPR029044">
    <property type="entry name" value="Nucleotide-diphossugar_trans"/>
</dbReference>
<feature type="domain" description="Glycosyltransferase 2-like" evidence="2">
    <location>
        <begin position="5"/>
        <end position="170"/>
    </location>
</feature>
<dbReference type="InterPro" id="IPR001173">
    <property type="entry name" value="Glyco_trans_2-like"/>
</dbReference>
<accession>A0ABV9YJ03</accession>
<gene>
    <name evidence="3" type="ORF">ACFPBZ_05330</name>
</gene>
<evidence type="ECO:0000313" key="4">
    <source>
        <dbReference type="Proteomes" id="UP001595947"/>
    </source>
</evidence>
<evidence type="ECO:0000313" key="3">
    <source>
        <dbReference type="EMBL" id="MFC5061617.1"/>
    </source>
</evidence>
<sequence length="429" mass="45092">MITTSVVVCAYTEDRWDDIVRAVDSLAGQSRGPDEILVVVDHNPDLARRATEQWPGPLLVSVVESDRPRGLSGARNTGLASATGDVVAFLDDDAVARPGWLEAILAPFDDAAVVAVGGAAEPQWPDDSGAPACLPLELLWVVGCSYVRDEEDRDVRNVMGCSMALRRSSALALGGFTERLGRRGTAPSGCEETDLCIRLRQADAGARVVLTPAAVVDHRVTPARTRWRYLVRRCWGEGRSKATLSRLVGDGDGLATERSYVVSAIPRAVWREFTIAVRGGGSRRRALGAAVALPLAVLVTALAYFVGLVTSVASAGWTAQVGLRRAMALALLVLGAAASVSAFVGAEGPTRLAVTVLFLVLGPGWAVAGFLRGAPVALVWTIALAVGCAVGVLGGQAMVVAQEFHPVLALYLVALVCLPLLVRHAVAVR</sequence>
<organism evidence="3 4">
    <name type="scientific">Actinomycetospora atypica</name>
    <dbReference type="NCBI Taxonomy" id="1290095"/>
    <lineage>
        <taxon>Bacteria</taxon>
        <taxon>Bacillati</taxon>
        <taxon>Actinomycetota</taxon>
        <taxon>Actinomycetes</taxon>
        <taxon>Pseudonocardiales</taxon>
        <taxon>Pseudonocardiaceae</taxon>
        <taxon>Actinomycetospora</taxon>
    </lineage>
</organism>
<dbReference type="PANTHER" id="PTHR43685">
    <property type="entry name" value="GLYCOSYLTRANSFERASE"/>
    <property type="match status" value="1"/>
</dbReference>
<feature type="transmembrane region" description="Helical" evidence="1">
    <location>
        <begin position="286"/>
        <end position="306"/>
    </location>
</feature>
<evidence type="ECO:0000259" key="2">
    <source>
        <dbReference type="Pfam" id="PF00535"/>
    </source>
</evidence>
<dbReference type="EMBL" id="JBHSIV010000004">
    <property type="protein sequence ID" value="MFC5061617.1"/>
    <property type="molecule type" value="Genomic_DNA"/>
</dbReference>
<comment type="caution">
    <text evidence="3">The sequence shown here is derived from an EMBL/GenBank/DDBJ whole genome shotgun (WGS) entry which is preliminary data.</text>
</comment>
<dbReference type="Pfam" id="PF00535">
    <property type="entry name" value="Glycos_transf_2"/>
    <property type="match status" value="1"/>
</dbReference>
<dbReference type="SUPFAM" id="SSF53448">
    <property type="entry name" value="Nucleotide-diphospho-sugar transferases"/>
    <property type="match status" value="1"/>
</dbReference>
<dbReference type="Gene3D" id="3.90.550.10">
    <property type="entry name" value="Spore Coat Polysaccharide Biosynthesis Protein SpsA, Chain A"/>
    <property type="match status" value="1"/>
</dbReference>
<dbReference type="InterPro" id="IPR050834">
    <property type="entry name" value="Glycosyltransf_2"/>
</dbReference>
<feature type="transmembrane region" description="Helical" evidence="1">
    <location>
        <begin position="408"/>
        <end position="426"/>
    </location>
</feature>
<keyword evidence="3" id="KW-0808">Transferase</keyword>
<dbReference type="Proteomes" id="UP001595947">
    <property type="component" value="Unassembled WGS sequence"/>
</dbReference>
<protein>
    <submittedName>
        <fullName evidence="3">Glycosyltransferase family 2 protein</fullName>
        <ecNumber evidence="3">2.4.-.-</ecNumber>
    </submittedName>
</protein>
<dbReference type="EC" id="2.4.-.-" evidence="3"/>
<proteinExistence type="predicted"/>
<feature type="transmembrane region" description="Helical" evidence="1">
    <location>
        <begin position="352"/>
        <end position="371"/>
    </location>
</feature>
<feature type="transmembrane region" description="Helical" evidence="1">
    <location>
        <begin position="326"/>
        <end position="345"/>
    </location>
</feature>
<keyword evidence="4" id="KW-1185">Reference proteome</keyword>
<keyword evidence="1" id="KW-0812">Transmembrane</keyword>
<name>A0ABV9YJ03_9PSEU</name>
<dbReference type="PANTHER" id="PTHR43685:SF3">
    <property type="entry name" value="SLR2126 PROTEIN"/>
    <property type="match status" value="1"/>
</dbReference>